<gene>
    <name evidence="2" type="ORF">A2803_03420</name>
</gene>
<dbReference type="PANTHER" id="PTHR35901:SF1">
    <property type="entry name" value="EXONUCLEASE VAPC9"/>
    <property type="match status" value="1"/>
</dbReference>
<accession>A0A1F7YYY6</accession>
<evidence type="ECO:0000256" key="1">
    <source>
        <dbReference type="ARBA" id="ARBA00022842"/>
    </source>
</evidence>
<proteinExistence type="predicted"/>
<evidence type="ECO:0008006" key="4">
    <source>
        <dbReference type="Google" id="ProtNLM"/>
    </source>
</evidence>
<organism evidence="2 3">
    <name type="scientific">Candidatus Woesebacteria bacterium RIFCSPHIGHO2_01_FULL_44_21</name>
    <dbReference type="NCBI Taxonomy" id="1802503"/>
    <lineage>
        <taxon>Bacteria</taxon>
        <taxon>Candidatus Woeseibacteriota</taxon>
    </lineage>
</organism>
<dbReference type="PANTHER" id="PTHR35901">
    <property type="entry name" value="RIBONUCLEASE VAPC3"/>
    <property type="match status" value="1"/>
</dbReference>
<dbReference type="AlphaFoldDB" id="A0A1F7YYY6"/>
<dbReference type="EMBL" id="MGGP01000014">
    <property type="protein sequence ID" value="OGM32491.1"/>
    <property type="molecule type" value="Genomic_DNA"/>
</dbReference>
<dbReference type="SUPFAM" id="SSF88723">
    <property type="entry name" value="PIN domain-like"/>
    <property type="match status" value="1"/>
</dbReference>
<dbReference type="InterPro" id="IPR051619">
    <property type="entry name" value="TypeII_TA_RNase_PINc/VapC"/>
</dbReference>
<dbReference type="InterPro" id="IPR029060">
    <property type="entry name" value="PIN-like_dom_sf"/>
</dbReference>
<sequence length="119" mass="13413">MPKYIAVDSSVIIKWLNSDSEDNLDKADALLKSKQLAVNKAKTVLEKFYNLPILYVNESQKLAQSTYEFASKFGLTYYDASFISLASQFGAILVTDNIKHQGKVKEVKVVELKNYNSIL</sequence>
<comment type="caution">
    <text evidence="2">The sequence shown here is derived from an EMBL/GenBank/DDBJ whole genome shotgun (WGS) entry which is preliminary data.</text>
</comment>
<protein>
    <recommendedName>
        <fullName evidence="4">PIN domain-containing protein</fullName>
    </recommendedName>
</protein>
<name>A0A1F7YYY6_9BACT</name>
<dbReference type="Proteomes" id="UP000178870">
    <property type="component" value="Unassembled WGS sequence"/>
</dbReference>
<evidence type="ECO:0000313" key="3">
    <source>
        <dbReference type="Proteomes" id="UP000178870"/>
    </source>
</evidence>
<evidence type="ECO:0000313" key="2">
    <source>
        <dbReference type="EMBL" id="OGM32491.1"/>
    </source>
</evidence>
<dbReference type="Gene3D" id="3.40.50.1010">
    <property type="entry name" value="5'-nuclease"/>
    <property type="match status" value="1"/>
</dbReference>
<dbReference type="CDD" id="cd09873">
    <property type="entry name" value="PIN_Pae0151-like"/>
    <property type="match status" value="1"/>
</dbReference>
<dbReference type="InterPro" id="IPR044153">
    <property type="entry name" value="PIN_Pae0151-like"/>
</dbReference>
<keyword evidence="1" id="KW-0460">Magnesium</keyword>
<reference evidence="2 3" key="1">
    <citation type="journal article" date="2016" name="Nat. Commun.">
        <title>Thousands of microbial genomes shed light on interconnected biogeochemical processes in an aquifer system.</title>
        <authorList>
            <person name="Anantharaman K."/>
            <person name="Brown C.T."/>
            <person name="Hug L.A."/>
            <person name="Sharon I."/>
            <person name="Castelle C.J."/>
            <person name="Probst A.J."/>
            <person name="Thomas B.C."/>
            <person name="Singh A."/>
            <person name="Wilkins M.J."/>
            <person name="Karaoz U."/>
            <person name="Brodie E.L."/>
            <person name="Williams K.H."/>
            <person name="Hubbard S.S."/>
            <person name="Banfield J.F."/>
        </authorList>
    </citation>
    <scope>NUCLEOTIDE SEQUENCE [LARGE SCALE GENOMIC DNA]</scope>
</reference>